<dbReference type="PROSITE" id="PS50113">
    <property type="entry name" value="PAC"/>
    <property type="match status" value="3"/>
</dbReference>
<gene>
    <name evidence="11" type="ORF">G3N56_03125</name>
</gene>
<name>A0A7K3NHQ2_9BACT</name>
<dbReference type="Pfam" id="PF00989">
    <property type="entry name" value="PAS"/>
    <property type="match status" value="2"/>
</dbReference>
<dbReference type="FunFam" id="3.30.565.10:FF:000010">
    <property type="entry name" value="Sensor histidine kinase RcsC"/>
    <property type="match status" value="1"/>
</dbReference>
<dbReference type="InterPro" id="IPR036890">
    <property type="entry name" value="HATPase_C_sf"/>
</dbReference>
<dbReference type="Pfam" id="PF02518">
    <property type="entry name" value="HATPase_c"/>
    <property type="match status" value="1"/>
</dbReference>
<dbReference type="InterPro" id="IPR005467">
    <property type="entry name" value="His_kinase_dom"/>
</dbReference>
<evidence type="ECO:0000256" key="6">
    <source>
        <dbReference type="SAM" id="Coils"/>
    </source>
</evidence>
<feature type="domain" description="PAS" evidence="9">
    <location>
        <begin position="284"/>
        <end position="341"/>
    </location>
</feature>
<dbReference type="SMART" id="SM00086">
    <property type="entry name" value="PAC"/>
    <property type="match status" value="3"/>
</dbReference>
<dbReference type="InterPro" id="IPR004358">
    <property type="entry name" value="Sig_transdc_His_kin-like_C"/>
</dbReference>
<feature type="domain" description="PAC" evidence="10">
    <location>
        <begin position="105"/>
        <end position="155"/>
    </location>
</feature>
<feature type="domain" description="Histidine kinase" evidence="7">
    <location>
        <begin position="429"/>
        <end position="652"/>
    </location>
</feature>
<organism evidence="11 12">
    <name type="scientific">Desulfolutivibrio sulfodismutans</name>
    <dbReference type="NCBI Taxonomy" id="63561"/>
    <lineage>
        <taxon>Bacteria</taxon>
        <taxon>Pseudomonadati</taxon>
        <taxon>Thermodesulfobacteriota</taxon>
        <taxon>Desulfovibrionia</taxon>
        <taxon>Desulfovibrionales</taxon>
        <taxon>Desulfovibrionaceae</taxon>
        <taxon>Desulfolutivibrio</taxon>
    </lineage>
</organism>
<dbReference type="SUPFAM" id="SSF47384">
    <property type="entry name" value="Homodimeric domain of signal transducing histidine kinase"/>
    <property type="match status" value="1"/>
</dbReference>
<dbReference type="CDD" id="cd00082">
    <property type="entry name" value="HisKA"/>
    <property type="match status" value="1"/>
</dbReference>
<dbReference type="InterPro" id="IPR003594">
    <property type="entry name" value="HATPase_dom"/>
</dbReference>
<evidence type="ECO:0000256" key="1">
    <source>
        <dbReference type="ARBA" id="ARBA00000085"/>
    </source>
</evidence>
<evidence type="ECO:0000259" key="10">
    <source>
        <dbReference type="PROSITE" id="PS50113"/>
    </source>
</evidence>
<dbReference type="InterPro" id="IPR013767">
    <property type="entry name" value="PAS_fold"/>
</dbReference>
<proteinExistence type="predicted"/>
<dbReference type="GO" id="GO:0000155">
    <property type="term" value="F:phosphorelay sensor kinase activity"/>
    <property type="evidence" value="ECO:0007669"/>
    <property type="project" value="InterPro"/>
</dbReference>
<evidence type="ECO:0000259" key="7">
    <source>
        <dbReference type="PROSITE" id="PS50109"/>
    </source>
</evidence>
<evidence type="ECO:0000313" key="11">
    <source>
        <dbReference type="EMBL" id="NDY55734.1"/>
    </source>
</evidence>
<evidence type="ECO:0000259" key="8">
    <source>
        <dbReference type="PROSITE" id="PS50110"/>
    </source>
</evidence>
<dbReference type="SMART" id="SM00448">
    <property type="entry name" value="REC"/>
    <property type="match status" value="1"/>
</dbReference>
<dbReference type="InterPro" id="IPR013655">
    <property type="entry name" value="PAS_fold_3"/>
</dbReference>
<evidence type="ECO:0000256" key="5">
    <source>
        <dbReference type="PROSITE-ProRule" id="PRU00169"/>
    </source>
</evidence>
<feature type="domain" description="PAS" evidence="9">
    <location>
        <begin position="31"/>
        <end position="102"/>
    </location>
</feature>
<dbReference type="InterPro" id="IPR036097">
    <property type="entry name" value="HisK_dim/P_sf"/>
</dbReference>
<protein>
    <recommendedName>
        <fullName evidence="2">histidine kinase</fullName>
        <ecNumber evidence="2">2.7.13.3</ecNumber>
    </recommendedName>
</protein>
<keyword evidence="3 5" id="KW-0597">Phosphoprotein</keyword>
<reference evidence="11 12" key="1">
    <citation type="submission" date="2020-02" db="EMBL/GenBank/DDBJ databases">
        <title>Comparative genomics of sulfur disproportionating microorganisms.</title>
        <authorList>
            <person name="Ward L.M."/>
            <person name="Bertran E."/>
            <person name="Johnston D.T."/>
        </authorList>
    </citation>
    <scope>NUCLEOTIDE SEQUENCE [LARGE SCALE GENOMIC DNA]</scope>
    <source>
        <strain evidence="11 12">DSM 3696</strain>
    </source>
</reference>
<dbReference type="EC" id="2.7.13.3" evidence="2"/>
<keyword evidence="6" id="KW-0175">Coiled coil</keyword>
<feature type="domain" description="PAC" evidence="10">
    <location>
        <begin position="231"/>
        <end position="283"/>
    </location>
</feature>
<dbReference type="SUPFAM" id="SSF52172">
    <property type="entry name" value="CheY-like"/>
    <property type="match status" value="1"/>
</dbReference>
<feature type="domain" description="PAC" evidence="10">
    <location>
        <begin position="359"/>
        <end position="411"/>
    </location>
</feature>
<dbReference type="Gene3D" id="3.30.450.20">
    <property type="entry name" value="PAS domain"/>
    <property type="match status" value="3"/>
</dbReference>
<dbReference type="InterPro" id="IPR001789">
    <property type="entry name" value="Sig_transdc_resp-reg_receiver"/>
</dbReference>
<comment type="caution">
    <text evidence="11">The sequence shown here is derived from an EMBL/GenBank/DDBJ whole genome shotgun (WGS) entry which is preliminary data.</text>
</comment>
<dbReference type="InterPro" id="IPR003661">
    <property type="entry name" value="HisK_dim/P_dom"/>
</dbReference>
<evidence type="ECO:0000256" key="3">
    <source>
        <dbReference type="ARBA" id="ARBA00022553"/>
    </source>
</evidence>
<dbReference type="CDD" id="cd16922">
    <property type="entry name" value="HATPase_EvgS-ArcB-TorS-like"/>
    <property type="match status" value="1"/>
</dbReference>
<dbReference type="SUPFAM" id="SSF55874">
    <property type="entry name" value="ATPase domain of HSP90 chaperone/DNA topoisomerase II/histidine kinase"/>
    <property type="match status" value="1"/>
</dbReference>
<comment type="catalytic activity">
    <reaction evidence="1">
        <text>ATP + protein L-histidine = ADP + protein N-phospho-L-histidine.</text>
        <dbReference type="EC" id="2.7.13.3"/>
    </reaction>
</comment>
<keyword evidence="4" id="KW-0902">Two-component regulatory system</keyword>
<feature type="domain" description="Response regulatory" evidence="8">
    <location>
        <begin position="672"/>
        <end position="791"/>
    </location>
</feature>
<evidence type="ECO:0000313" key="12">
    <source>
        <dbReference type="Proteomes" id="UP000469724"/>
    </source>
</evidence>
<dbReference type="Gene3D" id="3.30.565.10">
    <property type="entry name" value="Histidine kinase-like ATPase, C-terminal domain"/>
    <property type="match status" value="1"/>
</dbReference>
<dbReference type="Gene3D" id="3.40.50.2300">
    <property type="match status" value="1"/>
</dbReference>
<dbReference type="NCBIfam" id="TIGR00229">
    <property type="entry name" value="sensory_box"/>
    <property type="match status" value="3"/>
</dbReference>
<dbReference type="AlphaFoldDB" id="A0A7K3NHQ2"/>
<dbReference type="PANTHER" id="PTHR45339">
    <property type="entry name" value="HYBRID SIGNAL TRANSDUCTION HISTIDINE KINASE J"/>
    <property type="match status" value="1"/>
</dbReference>
<evidence type="ECO:0000259" key="9">
    <source>
        <dbReference type="PROSITE" id="PS50112"/>
    </source>
</evidence>
<sequence>MDDRNGDALLLAQAKARIRELEAENADLRESAQRYATLLSEAPIPILVHADYRIVFVNPAAVQAFGGASADDFLGTDVLERIDPETRELVRQRITDNYIKKGHYRLGNNRYRRLDGSLFEVEIMATMADWQGRPAAQVIFRDVTEERRTRDELRQSVEKYRLLAENAADVIWTVNVEGELTYISPSILKLRGLTSKEAMAETIPQTMTPASYAEVLRKAEDHARQGGRDDLHLELEQYRKDGSTVWVEMVIRPLFDASGNKAGFLGVSRDVTRRRAAQEALRQSEERFRAFFDNVEDMIYYQGLDGSLSMLNRASSFITGYPAADFEKDPQLWRRIIHPDDVRDADDFFRRYPDGVPYYEVTYRLRAKDGQTKWIESRMYGAKDTSGKYVGYHCIDRDVTERTALERSLVEARDRAEEASRAKNAFLATMSHEIRTPLNGIMGMLQLAEFTELSAEQEDYLSGALTSCRNLMHVLNDILDIARIEAGALGLVTEDFPLAAVVDPVMELAAGEARRKGLALTATVAPDVPGILCGDPGRLRQVLFNLVGNAVKYTEAGAVHMEISRLPSCPLPGGVSLYVAIADTGIGIPEDNLAHVFEPFTQLETVLCRKHGGSGLGLSIVRRLLSLMGAACAVESREGQGTVFHLSIPLMPSPADLSQGNPALRPETLQARILVAEDDPVNLFTIMRFLEKLGHAPRGAADGQEALDLLRSEPFDCVLMDIQMPGRNGLETTRDIRSSTSGEFDPGIPIIALTAHAMSGDRETFLEAGMDAYLSKPVEMEALRAALGEVLRRDAT</sequence>
<dbReference type="PANTHER" id="PTHR45339:SF1">
    <property type="entry name" value="HYBRID SIGNAL TRANSDUCTION HISTIDINE KINASE J"/>
    <property type="match status" value="1"/>
</dbReference>
<dbReference type="InterPro" id="IPR035965">
    <property type="entry name" value="PAS-like_dom_sf"/>
</dbReference>
<dbReference type="SMART" id="SM00387">
    <property type="entry name" value="HATPase_c"/>
    <property type="match status" value="1"/>
</dbReference>
<dbReference type="InterPro" id="IPR011006">
    <property type="entry name" value="CheY-like_superfamily"/>
</dbReference>
<dbReference type="SMART" id="SM00091">
    <property type="entry name" value="PAS"/>
    <property type="match status" value="3"/>
</dbReference>
<dbReference type="Proteomes" id="UP000469724">
    <property type="component" value="Unassembled WGS sequence"/>
</dbReference>
<evidence type="ECO:0000256" key="2">
    <source>
        <dbReference type="ARBA" id="ARBA00012438"/>
    </source>
</evidence>
<dbReference type="Pfam" id="PF00072">
    <property type="entry name" value="Response_reg"/>
    <property type="match status" value="1"/>
</dbReference>
<dbReference type="SMART" id="SM00388">
    <property type="entry name" value="HisKA"/>
    <property type="match status" value="1"/>
</dbReference>
<dbReference type="InterPro" id="IPR001610">
    <property type="entry name" value="PAC"/>
</dbReference>
<dbReference type="PRINTS" id="PR00344">
    <property type="entry name" value="BCTRLSENSOR"/>
</dbReference>
<feature type="domain" description="PAS" evidence="9">
    <location>
        <begin position="156"/>
        <end position="226"/>
    </location>
</feature>
<dbReference type="Pfam" id="PF08447">
    <property type="entry name" value="PAS_3"/>
    <property type="match status" value="1"/>
</dbReference>
<dbReference type="CDD" id="cd17546">
    <property type="entry name" value="REC_hyHK_CKI1_RcsC-like"/>
    <property type="match status" value="1"/>
</dbReference>
<dbReference type="SUPFAM" id="SSF55785">
    <property type="entry name" value="PYP-like sensor domain (PAS domain)"/>
    <property type="match status" value="3"/>
</dbReference>
<dbReference type="RefSeq" id="WP_163300784.1">
    <property type="nucleotide sequence ID" value="NZ_JAAGRQ010000008.1"/>
</dbReference>
<dbReference type="PROSITE" id="PS50110">
    <property type="entry name" value="RESPONSE_REGULATORY"/>
    <property type="match status" value="1"/>
</dbReference>
<dbReference type="Pfam" id="PF00512">
    <property type="entry name" value="HisKA"/>
    <property type="match status" value="1"/>
</dbReference>
<dbReference type="GO" id="GO:0006355">
    <property type="term" value="P:regulation of DNA-templated transcription"/>
    <property type="evidence" value="ECO:0007669"/>
    <property type="project" value="InterPro"/>
</dbReference>
<dbReference type="InterPro" id="IPR000700">
    <property type="entry name" value="PAS-assoc_C"/>
</dbReference>
<keyword evidence="12" id="KW-1185">Reference proteome</keyword>
<accession>A0A7K3NHQ2</accession>
<feature type="modified residue" description="4-aspartylphosphate" evidence="5">
    <location>
        <position position="721"/>
    </location>
</feature>
<evidence type="ECO:0000256" key="4">
    <source>
        <dbReference type="ARBA" id="ARBA00023012"/>
    </source>
</evidence>
<feature type="coiled-coil region" evidence="6">
    <location>
        <begin position="11"/>
        <end position="38"/>
    </location>
</feature>
<dbReference type="PROSITE" id="PS50109">
    <property type="entry name" value="HIS_KIN"/>
    <property type="match status" value="1"/>
</dbReference>
<dbReference type="Gene3D" id="1.10.287.130">
    <property type="match status" value="1"/>
</dbReference>
<dbReference type="PROSITE" id="PS50112">
    <property type="entry name" value="PAS"/>
    <property type="match status" value="3"/>
</dbReference>
<dbReference type="InterPro" id="IPR000014">
    <property type="entry name" value="PAS"/>
</dbReference>
<dbReference type="EMBL" id="JAAGRQ010000008">
    <property type="protein sequence ID" value="NDY55734.1"/>
    <property type="molecule type" value="Genomic_DNA"/>
</dbReference>
<dbReference type="CDD" id="cd00130">
    <property type="entry name" value="PAS"/>
    <property type="match status" value="3"/>
</dbReference>